<dbReference type="EMBL" id="FR823385">
    <property type="protein sequence ID" value="CBZ51408.1"/>
    <property type="molecule type" value="Genomic_DNA"/>
</dbReference>
<keyword evidence="2" id="KW-0812">Transmembrane</keyword>
<dbReference type="VEuPathDB" id="ToxoDB:NCLIV_044690"/>
<dbReference type="eggNOG" id="ENOG502QZNR">
    <property type="taxonomic scope" value="Eukaryota"/>
</dbReference>
<dbReference type="OMA" id="PLCAGIF"/>
<evidence type="ECO:0000256" key="2">
    <source>
        <dbReference type="SAM" id="Phobius"/>
    </source>
</evidence>
<dbReference type="RefSeq" id="XP_003881441.1">
    <property type="nucleotide sequence ID" value="XM_003881392.1"/>
</dbReference>
<protein>
    <recommendedName>
        <fullName evidence="7">Transmembrane protein</fullName>
    </recommendedName>
</protein>
<gene>
    <name evidence="5" type="ORF">BN1204_044690</name>
    <name evidence="4" type="ORF">NCLIV_044690</name>
</gene>
<feature type="compositionally biased region" description="Basic and acidic residues" evidence="1">
    <location>
        <begin position="1381"/>
        <end position="1398"/>
    </location>
</feature>
<accession>F0VB71</accession>
<feature type="transmembrane region" description="Helical" evidence="2">
    <location>
        <begin position="1250"/>
        <end position="1275"/>
    </location>
</feature>
<dbReference type="OrthoDB" id="329303at2759"/>
<evidence type="ECO:0000313" key="6">
    <source>
        <dbReference type="Proteomes" id="UP000007494"/>
    </source>
</evidence>
<feature type="chain" id="PRO_5007654954" description="Transmembrane protein" evidence="3">
    <location>
        <begin position="21"/>
        <end position="1405"/>
    </location>
</feature>
<feature type="transmembrane region" description="Helical" evidence="2">
    <location>
        <begin position="1287"/>
        <end position="1309"/>
    </location>
</feature>
<dbReference type="Proteomes" id="UP000007494">
    <property type="component" value="Chromosome IX"/>
</dbReference>
<reference evidence="4" key="1">
    <citation type="submission" date="2011-02" db="EMBL/GenBank/DDBJ databases">
        <authorList>
            <person name="Aslett M."/>
        </authorList>
    </citation>
    <scope>NUCLEOTIDE SEQUENCE</scope>
    <source>
        <strain evidence="4">Liverpool</strain>
    </source>
</reference>
<evidence type="ECO:0000256" key="1">
    <source>
        <dbReference type="SAM" id="MobiDB-lite"/>
    </source>
</evidence>
<evidence type="ECO:0000256" key="3">
    <source>
        <dbReference type="SAM" id="SignalP"/>
    </source>
</evidence>
<keyword evidence="3" id="KW-0732">Signal</keyword>
<feature type="signal peptide" evidence="3">
    <location>
        <begin position="1"/>
        <end position="20"/>
    </location>
</feature>
<name>F0VB71_NEOCL</name>
<reference evidence="5" key="4">
    <citation type="journal article" date="2015" name="PLoS ONE">
        <title>Comprehensive Evaluation of Toxoplasma gondii VEG and Neospora caninum LIV Genomes with Tachyzoite Stage Transcriptome and Proteome Defines Novel Transcript Features.</title>
        <authorList>
            <person name="Ramaprasad A."/>
            <person name="Mourier T."/>
            <person name="Naeem R."/>
            <person name="Malas T.B."/>
            <person name="Moussa E."/>
            <person name="Panigrahi A."/>
            <person name="Vermont S.J."/>
            <person name="Otto T.D."/>
            <person name="Wastling J."/>
            <person name="Pain A."/>
        </authorList>
    </citation>
    <scope>NUCLEOTIDE SEQUENCE</scope>
    <source>
        <strain evidence="5">Liverpool</strain>
    </source>
</reference>
<organism evidence="4 6">
    <name type="scientific">Neospora caninum (strain Liverpool)</name>
    <dbReference type="NCBI Taxonomy" id="572307"/>
    <lineage>
        <taxon>Eukaryota</taxon>
        <taxon>Sar</taxon>
        <taxon>Alveolata</taxon>
        <taxon>Apicomplexa</taxon>
        <taxon>Conoidasida</taxon>
        <taxon>Coccidia</taxon>
        <taxon>Eucoccidiorida</taxon>
        <taxon>Eimeriorina</taxon>
        <taxon>Sarcocystidae</taxon>
        <taxon>Neospora</taxon>
    </lineage>
</organism>
<dbReference type="GeneID" id="13440393"/>
<keyword evidence="2" id="KW-1133">Transmembrane helix</keyword>
<reference evidence="6" key="3">
    <citation type="journal article" date="2012" name="PLoS Pathog.">
        <title>Comparative genomics of the apicomplexan parasites Toxoplasma gondii and Neospora caninum: Coccidia differing in host range and transmission strategy.</title>
        <authorList>
            <person name="Reid A.J."/>
            <person name="Vermont S.J."/>
            <person name="Cotton J.A."/>
            <person name="Harris D."/>
            <person name="Hill-Cawthorne G.A."/>
            <person name="Konen-Waisman S."/>
            <person name="Latham S.M."/>
            <person name="Mourier T."/>
            <person name="Norton R."/>
            <person name="Quail M.A."/>
            <person name="Sanders M."/>
            <person name="Shanmugam D."/>
            <person name="Sohal A."/>
            <person name="Wasmuth J.D."/>
            <person name="Brunk B."/>
            <person name="Grigg M.E."/>
            <person name="Howard J.C."/>
            <person name="Parkinson J."/>
            <person name="Roos D.S."/>
            <person name="Trees A.J."/>
            <person name="Berriman M."/>
            <person name="Pain A."/>
            <person name="Wastling J.M."/>
        </authorList>
    </citation>
    <scope>NUCLEOTIDE SEQUENCE [LARGE SCALE GENOMIC DNA]</scope>
    <source>
        <strain evidence="6">Liverpool</strain>
    </source>
</reference>
<evidence type="ECO:0000313" key="5">
    <source>
        <dbReference type="EMBL" id="CEL68728.1"/>
    </source>
</evidence>
<evidence type="ECO:0008006" key="7">
    <source>
        <dbReference type="Google" id="ProtNLM"/>
    </source>
</evidence>
<keyword evidence="6" id="KW-1185">Reference proteome</keyword>
<dbReference type="InParanoid" id="F0VB71"/>
<proteinExistence type="predicted"/>
<reference evidence="4" key="2">
    <citation type="submission" date="2011-03" db="EMBL/GenBank/DDBJ databases">
        <title>Comparative genomics and transcriptomics of Neospora caninum and Toxoplasma gondii.</title>
        <authorList>
            <person name="Reid A.J."/>
            <person name="Sohal A."/>
            <person name="Harris D."/>
            <person name="Quail M."/>
            <person name="Sanders M."/>
            <person name="Berriman M."/>
            <person name="Wastling J.M."/>
            <person name="Pain A."/>
        </authorList>
    </citation>
    <scope>NUCLEOTIDE SEQUENCE</scope>
    <source>
        <strain evidence="4">Liverpool</strain>
    </source>
</reference>
<keyword evidence="2" id="KW-0472">Membrane</keyword>
<sequence length="1405" mass="156740">MRSLLVLPLTLAASFVRISSLPCFTEAAAPNDSPGAASPWEIGGDFDYRPVQVIAGTLPFILRTTIIEPPEATVAAVAIKKTLKREAVAKKRKQWFQGLKNLIFRLPFQKLRRKLTRRLDVYKGAQDSFKALMGRGVTRAALGGYYGFGGLLSAIALPFRAIAYTVASGFSALVDSPQRFHSVRMALLRTEKEEARRFLNAEAKQTQQSQRVVNLIEKLSTAILIQVIPPEELRIDLSVTDLQSMRDQVSQLYRRFKEDVKPNKILRAMSQGVTTPSFLGRVRQRFSYRRTVLKNADAHLFTAFVNAVNQVSLVTDENTQGLNSRTESAAALIDLFFQLCDQEDKGMMRATELFLRVNQKYLEAESIAQISSSLASTVIAQRYEIVALLQKVSQQAGQKDFGQSLIDQVTEVLDIAAPAEEQYPNFSALFSRVWRQTIMDLMHHPLKGKSTFNVLRMALRKLLSPAAVHRACRGPKKYVDAASAQAGHPVPLDTRLDYFVYIYKAPEQDPALELQRCVNADNVYRLVGQKNFFVPNDENRDNHPKFEIGDFRLVKGSFLLSKVEDPKTVKRRLLDVVGGYLYNMLDSAALKKFVGETLLDMQYIPLTAIPEKTKFFWRWRRQLQTELVIAPSCVVATLSSTADPREILSRQDMAEEDWAAVFERCGYTLAAPSRFQRILRTEMRRDVVGALQRMRVNTGSFRGVQLIHEAYWNALKLYLGGGDPPVQADGTRQEFFREDPTFAFLNSVFAKIVEDSGIHAFYEAAAESQPGSGSPAFLPLHIQPISAPYQYSPSNALEAWRLAMWDQFEKLVASFGRLRVVADDSLRVRACKALKALRRRDQQDGAVVNEVLRFFGLQGPSPPVNSLVCAVAPANAKAQPGRTFASDAFFLRGASPDGRHRDPMAPFRIFVERALVQIDGGVQLPFAARFLVDGNAHLFQIHSLVARPNVETMRDYQAEKLLKLAKAASKDTFEAILERMKPIFTGMFDIEVVGLRHKNGFDCLLLGGPWVQTGVWRGKNSYVAGVEEITFAPKSSVSSDECIPGTRGGQSFSEAVTSAVHQWVSQGFSNILFNDALDEQELQNVEGASLISDTDGTFQELGDKAHTVFEDMLRIQKNPELVRRARHFMQKYFADPSKPPPVDTTRLLMFKAIAAEGKDDLVDGFQSSTLVQLIWKNKDVPTETPTETEDPMELASKFSLFERSMASQMSTSLPLRYTSPFPLATEQQIKRQGAAHRFFYARFESLPGTIIFFTTIGSFACLTGGITAPLCAGIFFKFAPFYSSQMIGGIGLLVGSALSLVKLFKWYIYSTAQLAVQHMVWGALQVVVGSARMGLFGGKPSEQTLTSPETEQLSELEQVSMPLLPAPAARSEAWESTTPDVRVEMSHEPLGRVRRPDDLGGFPVD</sequence>
<feature type="region of interest" description="Disordered" evidence="1">
    <location>
        <begin position="1366"/>
        <end position="1405"/>
    </location>
</feature>
<dbReference type="EMBL" id="LN714484">
    <property type="protein sequence ID" value="CEL68728.1"/>
    <property type="molecule type" value="Genomic_DNA"/>
</dbReference>
<evidence type="ECO:0000313" key="4">
    <source>
        <dbReference type="EMBL" id="CBZ51408.1"/>
    </source>
</evidence>